<name>A0A7S7AWY6_9SPIR</name>
<feature type="signal peptide" evidence="1">
    <location>
        <begin position="1"/>
        <end position="18"/>
    </location>
</feature>
<organism evidence="2 3">
    <name type="scientific">Treponema pedis</name>
    <dbReference type="NCBI Taxonomy" id="409322"/>
    <lineage>
        <taxon>Bacteria</taxon>
        <taxon>Pseudomonadati</taxon>
        <taxon>Spirochaetota</taxon>
        <taxon>Spirochaetia</taxon>
        <taxon>Spirochaetales</taxon>
        <taxon>Treponemataceae</taxon>
        <taxon>Treponema</taxon>
    </lineage>
</organism>
<accession>A0A7S7AWY6</accession>
<sequence length="171" mass="19412">MKRYYVLFFAGLSFFLFSSCKSLPEATSYKPVKSKADNGIKPLPDSAAKEHLTERIWILAGLKMEDNFFGLDANMRTAKINFLPNGEFEATSGISAYYGIWKKRGKTEGNKYNFTIEINSVKTIDTLNTIGKPFDEAFRKNLKDIVLMEIDEASIKLYSKEGSLLLHFVKI</sequence>
<dbReference type="EMBL" id="CP061839">
    <property type="protein sequence ID" value="QOW61805.1"/>
    <property type="molecule type" value="Genomic_DNA"/>
</dbReference>
<dbReference type="PROSITE" id="PS51257">
    <property type="entry name" value="PROKAR_LIPOPROTEIN"/>
    <property type="match status" value="1"/>
</dbReference>
<feature type="chain" id="PRO_5032806732" description="DUF306 domain-containing protein" evidence="1">
    <location>
        <begin position="19"/>
        <end position="171"/>
    </location>
</feature>
<dbReference type="Proteomes" id="UP000593915">
    <property type="component" value="Chromosome"/>
</dbReference>
<dbReference type="AlphaFoldDB" id="A0A7S7AWY6"/>
<evidence type="ECO:0000256" key="1">
    <source>
        <dbReference type="SAM" id="SignalP"/>
    </source>
</evidence>
<reference evidence="2 3" key="1">
    <citation type="submission" date="2020-09" db="EMBL/GenBank/DDBJ databases">
        <title>Characterization of Treponema spp. from bovine digital dermatitis in Korea.</title>
        <authorList>
            <person name="Espiritu H.M."/>
            <person name="Cho Y.I."/>
            <person name="Mamuad L."/>
        </authorList>
    </citation>
    <scope>NUCLEOTIDE SEQUENCE [LARGE SCALE GENOMIC DNA]</scope>
    <source>
        <strain evidence="2 3">KS1</strain>
    </source>
</reference>
<evidence type="ECO:0008006" key="4">
    <source>
        <dbReference type="Google" id="ProtNLM"/>
    </source>
</evidence>
<keyword evidence="1" id="KW-0732">Signal</keyword>
<evidence type="ECO:0000313" key="2">
    <source>
        <dbReference type="EMBL" id="QOW61805.1"/>
    </source>
</evidence>
<evidence type="ECO:0000313" key="3">
    <source>
        <dbReference type="Proteomes" id="UP000593915"/>
    </source>
</evidence>
<protein>
    <recommendedName>
        <fullName evidence="4">DUF306 domain-containing protein</fullName>
    </recommendedName>
</protein>
<dbReference type="RefSeq" id="WP_194077333.1">
    <property type="nucleotide sequence ID" value="NZ_CP061839.1"/>
</dbReference>
<proteinExistence type="predicted"/>
<gene>
    <name evidence="2" type="ORF">IFE08_05440</name>
</gene>